<dbReference type="Proteomes" id="UP000267096">
    <property type="component" value="Unassembled WGS sequence"/>
</dbReference>
<evidence type="ECO:0000256" key="6">
    <source>
        <dbReference type="SAM" id="Phobius"/>
    </source>
</evidence>
<dbReference type="InterPro" id="IPR036259">
    <property type="entry name" value="MFS_trans_sf"/>
</dbReference>
<dbReference type="EMBL" id="UYRR01005364">
    <property type="protein sequence ID" value="VDK21743.1"/>
    <property type="molecule type" value="Genomic_DNA"/>
</dbReference>
<proteinExistence type="predicted"/>
<keyword evidence="5 6" id="KW-0472">Membrane</keyword>
<accession>A0A0M3J7S2</accession>
<dbReference type="SUPFAM" id="SSF103473">
    <property type="entry name" value="MFS general substrate transporter"/>
    <property type="match status" value="1"/>
</dbReference>
<feature type="transmembrane region" description="Helical" evidence="6">
    <location>
        <begin position="166"/>
        <end position="187"/>
    </location>
</feature>
<dbReference type="OrthoDB" id="196650at2759"/>
<dbReference type="GO" id="GO:0022857">
    <property type="term" value="F:transmembrane transporter activity"/>
    <property type="evidence" value="ECO:0007669"/>
    <property type="project" value="InterPro"/>
</dbReference>
<evidence type="ECO:0000313" key="7">
    <source>
        <dbReference type="EMBL" id="VDK21743.1"/>
    </source>
</evidence>
<dbReference type="GO" id="GO:0031526">
    <property type="term" value="C:brush border membrane"/>
    <property type="evidence" value="ECO:0007669"/>
    <property type="project" value="TreeGrafter"/>
</dbReference>
<sequence>MRELLYYFFKITELNQIKAYGRAYFVYLFIYSGLEFTLSFFTHLRFQYDSMQQGRMYLIAGIIMMLLQGGFVRRIAASHHHNAVLIAISILIPAFVCIAFAYTQHLFYCGLVLFAIASAIVIPCMTSCVTNLSSTSARGATIGVFRCIGALARAIGPLFASTVFWIGGPSICYVLGGCALIVPMLMIKRVKHAKTS</sequence>
<comment type="subcellular location">
    <subcellularLocation>
        <location evidence="1">Membrane</location>
        <topology evidence="1">Multi-pass membrane protein</topology>
    </subcellularLocation>
</comment>
<feature type="transmembrane region" description="Helical" evidence="6">
    <location>
        <begin position="141"/>
        <end position="160"/>
    </location>
</feature>
<keyword evidence="8" id="KW-1185">Reference proteome</keyword>
<evidence type="ECO:0000313" key="9">
    <source>
        <dbReference type="WBParaSite" id="ASIM_0000362001-mRNA-1"/>
    </source>
</evidence>
<reference evidence="7 8" key="2">
    <citation type="submission" date="2018-11" db="EMBL/GenBank/DDBJ databases">
        <authorList>
            <consortium name="Pathogen Informatics"/>
        </authorList>
    </citation>
    <scope>NUCLEOTIDE SEQUENCE [LARGE SCALE GENOMIC DNA]</scope>
</reference>
<dbReference type="PANTHER" id="PTHR23504:SF31">
    <property type="entry name" value="MAJOR FACILITATOR SUPERFAMILY DOMAIN-CONTAINING PROTEIN 10"/>
    <property type="match status" value="1"/>
</dbReference>
<feature type="transmembrane region" description="Helical" evidence="6">
    <location>
        <begin position="56"/>
        <end position="76"/>
    </location>
</feature>
<dbReference type="Gene3D" id="1.20.1250.20">
    <property type="entry name" value="MFS general substrate transporter like domains"/>
    <property type="match status" value="1"/>
</dbReference>
<evidence type="ECO:0000256" key="4">
    <source>
        <dbReference type="ARBA" id="ARBA00022989"/>
    </source>
</evidence>
<evidence type="ECO:0000256" key="5">
    <source>
        <dbReference type="ARBA" id="ARBA00023136"/>
    </source>
</evidence>
<evidence type="ECO:0000256" key="2">
    <source>
        <dbReference type="ARBA" id="ARBA00022448"/>
    </source>
</evidence>
<dbReference type="Pfam" id="PF07690">
    <property type="entry name" value="MFS_1"/>
    <property type="match status" value="1"/>
</dbReference>
<protein>
    <submittedName>
        <fullName evidence="9">Tetracycline-efflux transporter, putative (inferred by orthology to a S. mansoni protein)</fullName>
    </submittedName>
</protein>
<evidence type="ECO:0000313" key="8">
    <source>
        <dbReference type="Proteomes" id="UP000267096"/>
    </source>
</evidence>
<dbReference type="AlphaFoldDB" id="A0A0M3J7S2"/>
<dbReference type="InterPro" id="IPR011701">
    <property type="entry name" value="MFS"/>
</dbReference>
<name>A0A0M3J7S2_ANISI</name>
<keyword evidence="4 6" id="KW-1133">Transmembrane helix</keyword>
<feature type="transmembrane region" description="Helical" evidence="6">
    <location>
        <begin position="83"/>
        <end position="102"/>
    </location>
</feature>
<evidence type="ECO:0000256" key="3">
    <source>
        <dbReference type="ARBA" id="ARBA00022692"/>
    </source>
</evidence>
<reference evidence="9" key="1">
    <citation type="submission" date="2017-02" db="UniProtKB">
        <authorList>
            <consortium name="WormBaseParasite"/>
        </authorList>
    </citation>
    <scope>IDENTIFICATION</scope>
</reference>
<organism evidence="9">
    <name type="scientific">Anisakis simplex</name>
    <name type="common">Herring worm</name>
    <dbReference type="NCBI Taxonomy" id="6269"/>
    <lineage>
        <taxon>Eukaryota</taxon>
        <taxon>Metazoa</taxon>
        <taxon>Ecdysozoa</taxon>
        <taxon>Nematoda</taxon>
        <taxon>Chromadorea</taxon>
        <taxon>Rhabditida</taxon>
        <taxon>Spirurina</taxon>
        <taxon>Ascaridomorpha</taxon>
        <taxon>Ascaridoidea</taxon>
        <taxon>Anisakidae</taxon>
        <taxon>Anisakis</taxon>
        <taxon>Anisakis simplex complex</taxon>
    </lineage>
</organism>
<keyword evidence="2" id="KW-0813">Transport</keyword>
<keyword evidence="3 6" id="KW-0812">Transmembrane</keyword>
<feature type="transmembrane region" description="Helical" evidence="6">
    <location>
        <begin position="24"/>
        <end position="44"/>
    </location>
</feature>
<feature type="transmembrane region" description="Helical" evidence="6">
    <location>
        <begin position="108"/>
        <end position="129"/>
    </location>
</feature>
<evidence type="ECO:0000256" key="1">
    <source>
        <dbReference type="ARBA" id="ARBA00004141"/>
    </source>
</evidence>
<dbReference type="WBParaSite" id="ASIM_0000362001-mRNA-1">
    <property type="protein sequence ID" value="ASIM_0000362001-mRNA-1"/>
    <property type="gene ID" value="ASIM_0000362001"/>
</dbReference>
<dbReference type="PANTHER" id="PTHR23504">
    <property type="entry name" value="MAJOR FACILITATOR SUPERFAMILY DOMAIN-CONTAINING PROTEIN 10"/>
    <property type="match status" value="1"/>
</dbReference>
<gene>
    <name evidence="7" type="ORF">ASIM_LOCUS3456</name>
</gene>